<dbReference type="GO" id="GO:0050661">
    <property type="term" value="F:NADP binding"/>
    <property type="evidence" value="ECO:0007669"/>
    <property type="project" value="InterPro"/>
</dbReference>
<dbReference type="PANTHER" id="PTHR43303">
    <property type="entry name" value="NADPH DEHYDROGENASE C23G7.10C-RELATED"/>
    <property type="match status" value="1"/>
</dbReference>
<dbReference type="GO" id="GO:0003959">
    <property type="term" value="F:NADPH dehydrogenase activity"/>
    <property type="evidence" value="ECO:0007669"/>
    <property type="project" value="InterPro"/>
</dbReference>
<organism evidence="2 3">
    <name type="scientific">Kluyvera cryocrescens</name>
    <name type="common">Kluyvera citrophila</name>
    <dbReference type="NCBI Taxonomy" id="580"/>
    <lineage>
        <taxon>Bacteria</taxon>
        <taxon>Pseudomonadati</taxon>
        <taxon>Pseudomonadota</taxon>
        <taxon>Gammaproteobacteria</taxon>
        <taxon>Enterobacterales</taxon>
        <taxon>Enterobacteriaceae</taxon>
        <taxon>Kluyvera</taxon>
    </lineage>
</organism>
<dbReference type="SUPFAM" id="SSF51395">
    <property type="entry name" value="FMN-linked oxidoreductases"/>
    <property type="match status" value="1"/>
</dbReference>
<name>A0A485CFF4_KLUCR</name>
<keyword evidence="3" id="KW-1185">Reference proteome</keyword>
<dbReference type="Proteomes" id="UP000401081">
    <property type="component" value="Unassembled WGS sequence"/>
</dbReference>
<sequence length="83" mass="9390">MHFPLRVARALRNVWPASRALGVRFNGGEFAEGGLALEEAVQFARELHAIGYDYLHVSGGYNIYDQTPACRSARAIWCRLLRR</sequence>
<dbReference type="Gene3D" id="3.20.20.70">
    <property type="entry name" value="Aldolase class I"/>
    <property type="match status" value="1"/>
</dbReference>
<accession>A0A485CFF4</accession>
<dbReference type="InterPro" id="IPR044152">
    <property type="entry name" value="YqjM-like"/>
</dbReference>
<dbReference type="PANTHER" id="PTHR43303:SF4">
    <property type="entry name" value="NADPH DEHYDROGENASE C23G7.10C-RELATED"/>
    <property type="match status" value="1"/>
</dbReference>
<dbReference type="InterPro" id="IPR013785">
    <property type="entry name" value="Aldolase_TIM"/>
</dbReference>
<gene>
    <name evidence="2" type="ORF">NCTC12993_06356</name>
</gene>
<evidence type="ECO:0000256" key="1">
    <source>
        <dbReference type="ARBA" id="ARBA00001917"/>
    </source>
</evidence>
<keyword evidence="2" id="KW-0560">Oxidoreductase</keyword>
<comment type="cofactor">
    <cofactor evidence="1">
        <name>FMN</name>
        <dbReference type="ChEBI" id="CHEBI:58210"/>
    </cofactor>
</comment>
<dbReference type="GO" id="GO:0010181">
    <property type="term" value="F:FMN binding"/>
    <property type="evidence" value="ECO:0007669"/>
    <property type="project" value="InterPro"/>
</dbReference>
<evidence type="ECO:0000313" key="3">
    <source>
        <dbReference type="Proteomes" id="UP000401081"/>
    </source>
</evidence>
<evidence type="ECO:0000313" key="2">
    <source>
        <dbReference type="EMBL" id="VFS83379.1"/>
    </source>
</evidence>
<protein>
    <submittedName>
        <fullName evidence="2">NADH oxidase</fullName>
        <ecNumber evidence="2">1.-.-.-</ecNumber>
    </submittedName>
</protein>
<dbReference type="EMBL" id="CAADJD010000025">
    <property type="protein sequence ID" value="VFS83379.1"/>
    <property type="molecule type" value="Genomic_DNA"/>
</dbReference>
<dbReference type="AlphaFoldDB" id="A0A485CFF4"/>
<reference evidence="2 3" key="1">
    <citation type="submission" date="2019-03" db="EMBL/GenBank/DDBJ databases">
        <authorList>
            <consortium name="Pathogen Informatics"/>
        </authorList>
    </citation>
    <scope>NUCLEOTIDE SEQUENCE [LARGE SCALE GENOMIC DNA]</scope>
    <source>
        <strain evidence="2 3">NCTC12993</strain>
    </source>
</reference>
<proteinExistence type="predicted"/>
<dbReference type="EC" id="1.-.-.-" evidence="2"/>